<organism evidence="2 3">
    <name type="scientific">Exiguobacterium mexicanum</name>
    <dbReference type="NCBI Taxonomy" id="340146"/>
    <lineage>
        <taxon>Bacteria</taxon>
        <taxon>Bacillati</taxon>
        <taxon>Bacillota</taxon>
        <taxon>Bacilli</taxon>
        <taxon>Bacillales</taxon>
        <taxon>Bacillales Family XII. Incertae Sedis</taxon>
        <taxon>Exiguobacterium</taxon>
    </lineage>
</organism>
<keyword evidence="1" id="KW-1133">Transmembrane helix</keyword>
<keyword evidence="3" id="KW-1185">Reference proteome</keyword>
<evidence type="ECO:0008006" key="4">
    <source>
        <dbReference type="Google" id="ProtNLM"/>
    </source>
</evidence>
<sequence length="57" mass="6330">MVWFGITAAVVVVGIIAFIVSMNRHGEKLEGDEDSPPVIWADEEWYKPDKEDGPLDG</sequence>
<dbReference type="Proteomes" id="UP001230807">
    <property type="component" value="Unassembled WGS sequence"/>
</dbReference>
<dbReference type="RefSeq" id="WP_214719800.1">
    <property type="nucleotide sequence ID" value="NZ_CP183077.1"/>
</dbReference>
<gene>
    <name evidence="2" type="ORF">QR695_11315</name>
</gene>
<comment type="caution">
    <text evidence="2">The sequence shown here is derived from an EMBL/GenBank/DDBJ whole genome shotgun (WGS) entry which is preliminary data.</text>
</comment>
<accession>A0ABT7MQY3</accession>
<dbReference type="EMBL" id="JASWER010000008">
    <property type="protein sequence ID" value="MDL5377594.1"/>
    <property type="molecule type" value="Genomic_DNA"/>
</dbReference>
<evidence type="ECO:0000256" key="1">
    <source>
        <dbReference type="SAM" id="Phobius"/>
    </source>
</evidence>
<keyword evidence="1" id="KW-0472">Membrane</keyword>
<evidence type="ECO:0000313" key="3">
    <source>
        <dbReference type="Proteomes" id="UP001230807"/>
    </source>
</evidence>
<feature type="transmembrane region" description="Helical" evidence="1">
    <location>
        <begin position="6"/>
        <end position="23"/>
    </location>
</feature>
<keyword evidence="1" id="KW-0812">Transmembrane</keyword>
<evidence type="ECO:0000313" key="2">
    <source>
        <dbReference type="EMBL" id="MDL5377594.1"/>
    </source>
</evidence>
<proteinExistence type="predicted"/>
<reference evidence="2 3" key="1">
    <citation type="submission" date="2023-06" db="EMBL/GenBank/DDBJ databases">
        <title>Influencing factors and mechanism of Cr(VI) reduction by facultative anaerobic Exiguobacterium sp. PY14.</title>
        <authorList>
            <person name="Zou L."/>
        </authorList>
    </citation>
    <scope>NUCLEOTIDE SEQUENCE [LARGE SCALE GENOMIC DNA]</scope>
    <source>
        <strain evidence="2 3">PY14</strain>
    </source>
</reference>
<name>A0ABT7MQY3_9BACL</name>
<protein>
    <recommendedName>
        <fullName evidence="4">Tumour necrosis factor receptor superfamily member 19</fullName>
    </recommendedName>
</protein>